<dbReference type="OrthoDB" id="9100791at2"/>
<gene>
    <name evidence="1" type="ORF">EOD73_07580</name>
</gene>
<dbReference type="Proteomes" id="UP000288587">
    <property type="component" value="Unassembled WGS sequence"/>
</dbReference>
<dbReference type="RefSeq" id="WP_127682273.1">
    <property type="nucleotide sequence ID" value="NZ_SACM01000001.1"/>
</dbReference>
<organism evidence="1 2">
    <name type="scientific">Inhella crocodyli</name>
    <dbReference type="NCBI Taxonomy" id="2499851"/>
    <lineage>
        <taxon>Bacteria</taxon>
        <taxon>Pseudomonadati</taxon>
        <taxon>Pseudomonadota</taxon>
        <taxon>Betaproteobacteria</taxon>
        <taxon>Burkholderiales</taxon>
        <taxon>Sphaerotilaceae</taxon>
        <taxon>Inhella</taxon>
    </lineage>
</organism>
<keyword evidence="2" id="KW-1185">Reference proteome</keyword>
<protein>
    <submittedName>
        <fullName evidence="1">Uncharacterized protein</fullName>
    </submittedName>
</protein>
<proteinExistence type="predicted"/>
<sequence length="81" mass="9147">MYIHIIYTDTEMLLSRREFGSWQEIQDVYEAYKASLGPWPPDAVIDYLEREYDGLSPSAKVQVESLLVGEAEACVLTFAAG</sequence>
<reference evidence="1 2" key="1">
    <citation type="submission" date="2019-01" db="EMBL/GenBank/DDBJ databases">
        <authorList>
            <person name="Chen W.-M."/>
        </authorList>
    </citation>
    <scope>NUCLEOTIDE SEQUENCE [LARGE SCALE GENOMIC DNA]</scope>
    <source>
        <strain evidence="1 2">CCP-18</strain>
    </source>
</reference>
<evidence type="ECO:0000313" key="2">
    <source>
        <dbReference type="Proteomes" id="UP000288587"/>
    </source>
</evidence>
<accession>A0A3S2WV89</accession>
<dbReference type="AlphaFoldDB" id="A0A3S2WV89"/>
<evidence type="ECO:0000313" key="1">
    <source>
        <dbReference type="EMBL" id="RVT88819.1"/>
    </source>
</evidence>
<dbReference type="EMBL" id="SACM01000001">
    <property type="protein sequence ID" value="RVT88819.1"/>
    <property type="molecule type" value="Genomic_DNA"/>
</dbReference>
<comment type="caution">
    <text evidence="1">The sequence shown here is derived from an EMBL/GenBank/DDBJ whole genome shotgun (WGS) entry which is preliminary data.</text>
</comment>
<name>A0A3S2WV89_9BURK</name>